<feature type="transmembrane region" description="Helical" evidence="1">
    <location>
        <begin position="63"/>
        <end position="86"/>
    </location>
</feature>
<keyword evidence="1" id="KW-1133">Transmembrane helix</keyword>
<evidence type="ECO:0000259" key="2">
    <source>
        <dbReference type="Pfam" id="PF20061"/>
    </source>
</evidence>
<dbReference type="InterPro" id="IPR045594">
    <property type="entry name" value="DUF6460"/>
</dbReference>
<organism evidence="3 4">
    <name type="scientific">Bartonella raoultii</name>
    <dbReference type="NCBI Taxonomy" id="1457020"/>
    <lineage>
        <taxon>Bacteria</taxon>
        <taxon>Pseudomonadati</taxon>
        <taxon>Pseudomonadota</taxon>
        <taxon>Alphaproteobacteria</taxon>
        <taxon>Hyphomicrobiales</taxon>
        <taxon>Bartonellaceae</taxon>
        <taxon>Bartonella</taxon>
    </lineage>
</organism>
<reference evidence="3 4" key="1">
    <citation type="submission" date="2021-08" db="EMBL/GenBank/DDBJ databases">
        <title>Bartonella raoulti 094 sp. nov.</title>
        <authorList>
            <person name="Zgheib R."/>
            <person name="Hammoud A."/>
        </authorList>
    </citation>
    <scope>NUCLEOTIDE SEQUENCE [LARGE SCALE GENOMIC DNA]</scope>
    <source>
        <strain evidence="3 4">094</strain>
    </source>
</reference>
<keyword evidence="1" id="KW-0472">Membrane</keyword>
<gene>
    <name evidence="3" type="ORF">K3248_00655</name>
</gene>
<feature type="domain" description="DUF6460" evidence="2">
    <location>
        <begin position="58"/>
        <end position="91"/>
    </location>
</feature>
<name>A0ABS7I6W1_9HYPH</name>
<evidence type="ECO:0000313" key="3">
    <source>
        <dbReference type="EMBL" id="MBX4335137.1"/>
    </source>
</evidence>
<evidence type="ECO:0000313" key="4">
    <source>
        <dbReference type="Proteomes" id="UP000746918"/>
    </source>
</evidence>
<comment type="caution">
    <text evidence="3">The sequence shown here is derived from an EMBL/GenBank/DDBJ whole genome shotgun (WGS) entry which is preliminary data.</text>
</comment>
<keyword evidence="1" id="KW-0812">Transmembrane</keyword>
<protein>
    <recommendedName>
        <fullName evidence="2">DUF6460 domain-containing protein</fullName>
    </recommendedName>
</protein>
<proteinExistence type="predicted"/>
<dbReference type="RefSeq" id="WP_220716452.1">
    <property type="nucleotide sequence ID" value="NZ_JAIFRO010000001.1"/>
</dbReference>
<dbReference type="Proteomes" id="UP000746918">
    <property type="component" value="Unassembled WGS sequence"/>
</dbReference>
<dbReference type="EMBL" id="JAIFRO010000001">
    <property type="protein sequence ID" value="MBX4335137.1"/>
    <property type="molecule type" value="Genomic_DNA"/>
</dbReference>
<feature type="transmembrane region" description="Helical" evidence="1">
    <location>
        <begin position="21"/>
        <end position="43"/>
    </location>
</feature>
<evidence type="ECO:0000256" key="1">
    <source>
        <dbReference type="SAM" id="Phobius"/>
    </source>
</evidence>
<dbReference type="Pfam" id="PF20061">
    <property type="entry name" value="DUF6460"/>
    <property type="match status" value="1"/>
</dbReference>
<accession>A0ABS7I6W1</accession>
<sequence>MKQRKKLSNSFHAFLGGTLKHVMIKLLGFSLLTGIIMRLIGWTPQNLIHTMSEFLKSLWKTGFITFTNLFHMTVMGAIIVIPIFLLSRIFRKR</sequence>
<keyword evidence="4" id="KW-1185">Reference proteome</keyword>